<dbReference type="SUPFAM" id="SSF52047">
    <property type="entry name" value="RNI-like"/>
    <property type="match status" value="1"/>
</dbReference>
<dbReference type="InterPro" id="IPR050905">
    <property type="entry name" value="Plant_NBS-LRR"/>
</dbReference>
<evidence type="ECO:0000256" key="1">
    <source>
        <dbReference type="ARBA" id="ARBA00022821"/>
    </source>
</evidence>
<dbReference type="EMBL" id="GILB01002528">
    <property type="protein sequence ID" value="NUU82861.1"/>
    <property type="molecule type" value="Transcribed_RNA"/>
</dbReference>
<organism evidence="3">
    <name type="scientific">Populus davidiana</name>
    <dbReference type="NCBI Taxonomy" id="266767"/>
    <lineage>
        <taxon>Eukaryota</taxon>
        <taxon>Viridiplantae</taxon>
        <taxon>Streptophyta</taxon>
        <taxon>Embryophyta</taxon>
        <taxon>Tracheophyta</taxon>
        <taxon>Spermatophyta</taxon>
        <taxon>Magnoliopsida</taxon>
        <taxon>eudicotyledons</taxon>
        <taxon>Gunneridae</taxon>
        <taxon>Pentapetalae</taxon>
        <taxon>rosids</taxon>
        <taxon>fabids</taxon>
        <taxon>Malpighiales</taxon>
        <taxon>Salicaceae</taxon>
        <taxon>Saliceae</taxon>
        <taxon>Populus</taxon>
    </lineage>
</organism>
<keyword evidence="1" id="KW-0611">Plant defense</keyword>
<dbReference type="Gene3D" id="3.80.10.10">
    <property type="entry name" value="Ribonuclease Inhibitor"/>
    <property type="match status" value="1"/>
</dbReference>
<accession>A0A6M2ED34</accession>
<dbReference type="Pfam" id="PF23247">
    <property type="entry name" value="LRR_RPS2"/>
    <property type="match status" value="1"/>
</dbReference>
<proteinExistence type="predicted"/>
<feature type="domain" description="Disease resistance protein At4g27190-like leucine-rich repeats" evidence="2">
    <location>
        <begin position="2"/>
        <end position="84"/>
    </location>
</feature>
<dbReference type="PANTHER" id="PTHR33463">
    <property type="entry name" value="NB-ARC DOMAIN-CONTAINING PROTEIN-RELATED"/>
    <property type="match status" value="1"/>
</dbReference>
<sequence length="178" mass="19872">MEEIIGTTDEESSTSNSITEFILPKLKTLELKWLPELKSICNAKLTCDSLQQIEVRNCDNMESLVPYSWISLINLEEITVAGCKKMKAIIGGTRSDEESSSNNKLKRICSAKLMCDSLQQIEVSYCNSMESLVPSSAKLMCDSEFKLSKLRELELEDVEQDQMKKAAATAAPNSNFQS</sequence>
<name>A0A6M2ED34_9ROSI</name>
<evidence type="ECO:0000313" key="3">
    <source>
        <dbReference type="EMBL" id="NUU82861.1"/>
    </source>
</evidence>
<reference evidence="3" key="1">
    <citation type="submission" date="2020-03" db="EMBL/GenBank/DDBJ databases">
        <authorList>
            <person name="Zhang R."/>
        </authorList>
    </citation>
    <scope>NUCLEOTIDE SEQUENCE</scope>
</reference>
<dbReference type="PANTHER" id="PTHR33463:SF187">
    <property type="entry name" value="AND NB-ARC DOMAIN DISEASE RESISTANCE PROTEIN, PUTATIVE-RELATED"/>
    <property type="match status" value="1"/>
</dbReference>
<dbReference type="AlphaFoldDB" id="A0A6M2ED34"/>
<dbReference type="InterPro" id="IPR032675">
    <property type="entry name" value="LRR_dom_sf"/>
</dbReference>
<dbReference type="InterPro" id="IPR057135">
    <property type="entry name" value="At4g27190-like_LRR"/>
</dbReference>
<protein>
    <recommendedName>
        <fullName evidence="2">Disease resistance protein At4g27190-like leucine-rich repeats domain-containing protein</fullName>
    </recommendedName>
</protein>
<evidence type="ECO:0000259" key="2">
    <source>
        <dbReference type="Pfam" id="PF23247"/>
    </source>
</evidence>